<name>A0A811QE81_9POAL</name>
<dbReference type="EMBL" id="CAJGYO010000009">
    <property type="protein sequence ID" value="CAD6254371.1"/>
    <property type="molecule type" value="Genomic_DNA"/>
</dbReference>
<feature type="chain" id="PRO_5032894365" evidence="1">
    <location>
        <begin position="26"/>
        <end position="91"/>
    </location>
</feature>
<dbReference type="Proteomes" id="UP000604825">
    <property type="component" value="Unassembled WGS sequence"/>
</dbReference>
<keyword evidence="3" id="KW-1185">Reference proteome</keyword>
<feature type="signal peptide" evidence="1">
    <location>
        <begin position="1"/>
        <end position="25"/>
    </location>
</feature>
<gene>
    <name evidence="2" type="ORF">NCGR_LOCUS37975</name>
</gene>
<keyword evidence="1" id="KW-0732">Signal</keyword>
<evidence type="ECO:0000313" key="3">
    <source>
        <dbReference type="Proteomes" id="UP000604825"/>
    </source>
</evidence>
<comment type="caution">
    <text evidence="2">The sequence shown here is derived from an EMBL/GenBank/DDBJ whole genome shotgun (WGS) entry which is preliminary data.</text>
</comment>
<evidence type="ECO:0000256" key="1">
    <source>
        <dbReference type="SAM" id="SignalP"/>
    </source>
</evidence>
<evidence type="ECO:0000313" key="2">
    <source>
        <dbReference type="EMBL" id="CAD6254371.1"/>
    </source>
</evidence>
<organism evidence="2 3">
    <name type="scientific">Miscanthus lutarioriparius</name>
    <dbReference type="NCBI Taxonomy" id="422564"/>
    <lineage>
        <taxon>Eukaryota</taxon>
        <taxon>Viridiplantae</taxon>
        <taxon>Streptophyta</taxon>
        <taxon>Embryophyta</taxon>
        <taxon>Tracheophyta</taxon>
        <taxon>Spermatophyta</taxon>
        <taxon>Magnoliopsida</taxon>
        <taxon>Liliopsida</taxon>
        <taxon>Poales</taxon>
        <taxon>Poaceae</taxon>
        <taxon>PACMAD clade</taxon>
        <taxon>Panicoideae</taxon>
        <taxon>Andropogonodae</taxon>
        <taxon>Andropogoneae</taxon>
        <taxon>Saccharinae</taxon>
        <taxon>Miscanthus</taxon>
    </lineage>
</organism>
<accession>A0A811QE81</accession>
<sequence length="91" mass="9488">MGSKKIQVFLAVALLMALLAAVASAGRGSFQLEPEAKARCNRVGACSASLCTSICDKHSVGSCIIKGQFVYCCCDPVPIANGPDAHRPLLH</sequence>
<reference evidence="2" key="1">
    <citation type="submission" date="2020-10" db="EMBL/GenBank/DDBJ databases">
        <authorList>
            <person name="Han B."/>
            <person name="Lu T."/>
            <person name="Zhao Q."/>
            <person name="Huang X."/>
            <person name="Zhao Y."/>
        </authorList>
    </citation>
    <scope>NUCLEOTIDE SEQUENCE</scope>
</reference>
<protein>
    <submittedName>
        <fullName evidence="2">Uncharacterized protein</fullName>
    </submittedName>
</protein>
<proteinExistence type="predicted"/>
<dbReference type="AlphaFoldDB" id="A0A811QE81"/>